<dbReference type="RefSeq" id="WP_231594063.1">
    <property type="nucleotide sequence ID" value="NZ_CP107027.1"/>
</dbReference>
<evidence type="ECO:0000313" key="1">
    <source>
        <dbReference type="EMBL" id="UYG95885.1"/>
    </source>
</evidence>
<reference evidence="1" key="1">
    <citation type="submission" date="2022-10" db="EMBL/GenBank/DDBJ databases">
        <title>Mechanism of multi-heavy metal repair in Cytobacillus Firmus M7.</title>
        <authorList>
            <person name="Li X."/>
            <person name="Yu C."/>
        </authorList>
    </citation>
    <scope>NUCLEOTIDE SEQUENCE</scope>
    <source>
        <strain evidence="1">M7</strain>
    </source>
</reference>
<gene>
    <name evidence="1" type="ORF">OD459_02335</name>
</gene>
<accession>A0AA46SJT6</accession>
<dbReference type="EMBL" id="CP107027">
    <property type="protein sequence ID" value="UYG95885.1"/>
    <property type="molecule type" value="Genomic_DNA"/>
</dbReference>
<sequence length="92" mass="10537">MKTLSNTLQGNIITGVFDAEASAFEIQKVKSFSTQSVLNKNQCETLYNYLSLHEEDEGGQIITLYDQMPLMLTRQEICSLKKDLENIKKLYQ</sequence>
<protein>
    <submittedName>
        <fullName evidence="1">Uncharacterized protein</fullName>
    </submittedName>
</protein>
<dbReference type="Proteomes" id="UP001163104">
    <property type="component" value="Chromosome"/>
</dbReference>
<name>A0AA46SJT6_CYTFI</name>
<proteinExistence type="predicted"/>
<evidence type="ECO:0000313" key="2">
    <source>
        <dbReference type="Proteomes" id="UP001163104"/>
    </source>
</evidence>
<dbReference type="AlphaFoldDB" id="A0AA46SJT6"/>
<organism evidence="1 2">
    <name type="scientific">Cytobacillus firmus</name>
    <name type="common">Bacillus firmus</name>
    <dbReference type="NCBI Taxonomy" id="1399"/>
    <lineage>
        <taxon>Bacteria</taxon>
        <taxon>Bacillati</taxon>
        <taxon>Bacillota</taxon>
        <taxon>Bacilli</taxon>
        <taxon>Bacillales</taxon>
        <taxon>Bacillaceae</taxon>
        <taxon>Cytobacillus</taxon>
    </lineage>
</organism>